<sequence length="277" mass="30357">MKPSLKMRVLTAAVGVPVIVLILLAPTWVMLCTVILCSLIGIYEFYDAVNMKKEVPLLCLFGFLGTVILPLCAFLLPKQILTCAYGYLVILFLAMLGSNRKIMITDVAMLIISLIYIPFMLSHLLFIRRLDFGNILVWLVFLGAFMTDSCAFFAGKLFGKHKLCPNISPKKTIEGAVGGVIGCGLGFLLFAFIINTFISAYIGGAEMSYMLMFILGVIASFVAQIGDLTASLIKRQFGIKDFGKMFPGHGGMLDRCDSIIMVAPVVFIFAAQISLFI</sequence>
<keyword evidence="26" id="KW-1185">Reference proteome</keyword>
<dbReference type="EMBL" id="CP020991">
    <property type="protein sequence ID" value="AUO19535.1"/>
    <property type="molecule type" value="Genomic_DNA"/>
</dbReference>
<dbReference type="RefSeq" id="WP_102365736.1">
    <property type="nucleotide sequence ID" value="NZ_CP020991.1"/>
</dbReference>
<evidence type="ECO:0000256" key="19">
    <source>
        <dbReference type="ARBA" id="ARBA00031825"/>
    </source>
</evidence>
<evidence type="ECO:0000256" key="14">
    <source>
        <dbReference type="ARBA" id="ARBA00023098"/>
    </source>
</evidence>
<evidence type="ECO:0000256" key="16">
    <source>
        <dbReference type="ARBA" id="ARBA00023209"/>
    </source>
</evidence>
<keyword evidence="13 24" id="KW-1133">Transmembrane helix</keyword>
<dbReference type="GeneID" id="98062773"/>
<organism evidence="25 26">
    <name type="scientific">Monoglobus pectinilyticus</name>
    <dbReference type="NCBI Taxonomy" id="1981510"/>
    <lineage>
        <taxon>Bacteria</taxon>
        <taxon>Bacillati</taxon>
        <taxon>Bacillota</taxon>
        <taxon>Clostridia</taxon>
        <taxon>Monoglobales</taxon>
        <taxon>Monoglobaceae</taxon>
        <taxon>Monoglobus</taxon>
    </lineage>
</organism>
<gene>
    <name evidence="25" type="ORF">B9O19_01374</name>
</gene>
<keyword evidence="14" id="KW-0443">Lipid metabolism</keyword>
<dbReference type="AlphaFoldDB" id="A0A2K9P2P9"/>
<name>A0A2K9P2P9_9FIRM</name>
<evidence type="ECO:0000256" key="6">
    <source>
        <dbReference type="ARBA" id="ARBA00012487"/>
    </source>
</evidence>
<evidence type="ECO:0000256" key="7">
    <source>
        <dbReference type="ARBA" id="ARBA00019373"/>
    </source>
</evidence>
<dbReference type="PANTHER" id="PTHR46382:SF1">
    <property type="entry name" value="PHOSPHATIDATE CYTIDYLYLTRANSFERASE"/>
    <property type="match status" value="1"/>
</dbReference>
<feature type="transmembrane region" description="Helical" evidence="24">
    <location>
        <begin position="12"/>
        <end position="43"/>
    </location>
</feature>
<keyword evidence="11 24" id="KW-0812">Transmembrane</keyword>
<accession>A0A2K9P2P9</accession>
<evidence type="ECO:0000256" key="8">
    <source>
        <dbReference type="ARBA" id="ARBA00022475"/>
    </source>
</evidence>
<evidence type="ECO:0000256" key="22">
    <source>
        <dbReference type="ARBA" id="ARBA00032743"/>
    </source>
</evidence>
<evidence type="ECO:0000256" key="1">
    <source>
        <dbReference type="ARBA" id="ARBA00001698"/>
    </source>
</evidence>
<feature type="transmembrane region" description="Helical" evidence="24">
    <location>
        <begin position="254"/>
        <end position="275"/>
    </location>
</feature>
<dbReference type="EC" id="2.7.7.41" evidence="6"/>
<evidence type="ECO:0000256" key="13">
    <source>
        <dbReference type="ARBA" id="ARBA00022989"/>
    </source>
</evidence>
<dbReference type="GO" id="GO:0004605">
    <property type="term" value="F:phosphatidate cytidylyltransferase activity"/>
    <property type="evidence" value="ECO:0007669"/>
    <property type="project" value="UniProtKB-EC"/>
</dbReference>
<evidence type="ECO:0000313" key="26">
    <source>
        <dbReference type="Proteomes" id="UP000235589"/>
    </source>
</evidence>
<dbReference type="Proteomes" id="UP000235589">
    <property type="component" value="Chromosome"/>
</dbReference>
<evidence type="ECO:0000256" key="10">
    <source>
        <dbReference type="ARBA" id="ARBA00022679"/>
    </source>
</evidence>
<feature type="transmembrane region" description="Helical" evidence="24">
    <location>
        <begin position="209"/>
        <end position="233"/>
    </location>
</feature>
<evidence type="ECO:0000256" key="4">
    <source>
        <dbReference type="ARBA" id="ARBA00005189"/>
    </source>
</evidence>
<evidence type="ECO:0000256" key="18">
    <source>
        <dbReference type="ARBA" id="ARBA00029893"/>
    </source>
</evidence>
<proteinExistence type="inferred from homology"/>
<dbReference type="GO" id="GO:0016024">
    <property type="term" value="P:CDP-diacylglycerol biosynthetic process"/>
    <property type="evidence" value="ECO:0007669"/>
    <property type="project" value="TreeGrafter"/>
</dbReference>
<evidence type="ECO:0000256" key="24">
    <source>
        <dbReference type="SAM" id="Phobius"/>
    </source>
</evidence>
<keyword evidence="8" id="KW-1003">Cell membrane</keyword>
<dbReference type="Pfam" id="PF01148">
    <property type="entry name" value="CTP_transf_1"/>
    <property type="match status" value="1"/>
</dbReference>
<dbReference type="GO" id="GO:0005886">
    <property type="term" value="C:plasma membrane"/>
    <property type="evidence" value="ECO:0007669"/>
    <property type="project" value="UniProtKB-SubCell"/>
</dbReference>
<feature type="transmembrane region" description="Helical" evidence="24">
    <location>
        <begin position="108"/>
        <end position="126"/>
    </location>
</feature>
<keyword evidence="16" id="KW-0594">Phospholipid biosynthesis</keyword>
<feature type="transmembrane region" description="Helical" evidence="24">
    <location>
        <begin position="132"/>
        <end position="155"/>
    </location>
</feature>
<comment type="subcellular location">
    <subcellularLocation>
        <location evidence="2">Cell membrane</location>
        <topology evidence="2">Multi-pass membrane protein</topology>
    </subcellularLocation>
</comment>
<comment type="catalytic activity">
    <reaction evidence="1">
        <text>a 1,2-diacyl-sn-glycero-3-phosphate + CTP + H(+) = a CDP-1,2-diacyl-sn-glycerol + diphosphate</text>
        <dbReference type="Rhea" id="RHEA:16229"/>
        <dbReference type="ChEBI" id="CHEBI:15378"/>
        <dbReference type="ChEBI" id="CHEBI:33019"/>
        <dbReference type="ChEBI" id="CHEBI:37563"/>
        <dbReference type="ChEBI" id="CHEBI:58332"/>
        <dbReference type="ChEBI" id="CHEBI:58608"/>
        <dbReference type="EC" id="2.7.7.41"/>
    </reaction>
</comment>
<keyword evidence="15 24" id="KW-0472">Membrane</keyword>
<dbReference type="PANTHER" id="PTHR46382">
    <property type="entry name" value="PHOSPHATIDATE CYTIDYLYLTRANSFERASE"/>
    <property type="match status" value="1"/>
</dbReference>
<keyword evidence="12 25" id="KW-0548">Nucleotidyltransferase</keyword>
<dbReference type="KEGG" id="mpec:B9O19_01374"/>
<keyword evidence="17" id="KW-1208">Phospholipid metabolism</keyword>
<evidence type="ECO:0000256" key="20">
    <source>
        <dbReference type="ARBA" id="ARBA00032253"/>
    </source>
</evidence>
<feature type="transmembrane region" description="Helical" evidence="24">
    <location>
        <begin position="176"/>
        <end position="203"/>
    </location>
</feature>
<comment type="pathway">
    <text evidence="4">Lipid metabolism.</text>
</comment>
<evidence type="ECO:0000256" key="12">
    <source>
        <dbReference type="ARBA" id="ARBA00022695"/>
    </source>
</evidence>
<comment type="pathway">
    <text evidence="3">Phospholipid metabolism; CDP-diacylglycerol biosynthesis; CDP-diacylglycerol from sn-glycerol 3-phosphate: step 3/3.</text>
</comment>
<evidence type="ECO:0000256" key="9">
    <source>
        <dbReference type="ARBA" id="ARBA00022516"/>
    </source>
</evidence>
<evidence type="ECO:0000256" key="15">
    <source>
        <dbReference type="ARBA" id="ARBA00023136"/>
    </source>
</evidence>
<comment type="similarity">
    <text evidence="5">Belongs to the CDS family.</text>
</comment>
<evidence type="ECO:0000313" key="25">
    <source>
        <dbReference type="EMBL" id="AUO19535.1"/>
    </source>
</evidence>
<evidence type="ECO:0000256" key="2">
    <source>
        <dbReference type="ARBA" id="ARBA00004651"/>
    </source>
</evidence>
<evidence type="ECO:0000256" key="23">
    <source>
        <dbReference type="ARBA" id="ARBA00033406"/>
    </source>
</evidence>
<keyword evidence="10 25" id="KW-0808">Transferase</keyword>
<feature type="transmembrane region" description="Helical" evidence="24">
    <location>
        <begin position="79"/>
        <end position="96"/>
    </location>
</feature>
<evidence type="ECO:0000256" key="17">
    <source>
        <dbReference type="ARBA" id="ARBA00023264"/>
    </source>
</evidence>
<evidence type="ECO:0000256" key="21">
    <source>
        <dbReference type="ARBA" id="ARBA00032396"/>
    </source>
</evidence>
<evidence type="ECO:0000256" key="11">
    <source>
        <dbReference type="ARBA" id="ARBA00022692"/>
    </source>
</evidence>
<evidence type="ECO:0000256" key="3">
    <source>
        <dbReference type="ARBA" id="ARBA00005119"/>
    </source>
</evidence>
<reference evidence="25 26" key="1">
    <citation type="submission" date="2017-04" db="EMBL/GenBank/DDBJ databases">
        <title>Monoglobus pectinilyticus 14 draft genome.</title>
        <authorList>
            <person name="Kim C."/>
            <person name="Rosendale D.I."/>
            <person name="Kelly W.J."/>
            <person name="Tannock G.W."/>
            <person name="Patchett M.L."/>
            <person name="Jordens J.Z."/>
        </authorList>
    </citation>
    <scope>NUCLEOTIDE SEQUENCE [LARGE SCALE GENOMIC DNA]</scope>
    <source>
        <strain evidence="25 26">14</strain>
    </source>
</reference>
<evidence type="ECO:0000256" key="5">
    <source>
        <dbReference type="ARBA" id="ARBA00010185"/>
    </source>
</evidence>
<keyword evidence="9" id="KW-0444">Lipid biosynthesis</keyword>
<feature type="transmembrane region" description="Helical" evidence="24">
    <location>
        <begin position="55"/>
        <end position="73"/>
    </location>
</feature>
<protein>
    <recommendedName>
        <fullName evidence="7">Phosphatidate cytidylyltransferase</fullName>
        <ecNumber evidence="6">2.7.7.41</ecNumber>
    </recommendedName>
    <alternativeName>
        <fullName evidence="20">CDP-DAG synthase</fullName>
    </alternativeName>
    <alternativeName>
        <fullName evidence="22">CDP-DG synthase</fullName>
    </alternativeName>
    <alternativeName>
        <fullName evidence="18">CDP-diacylglycerol synthase</fullName>
    </alternativeName>
    <alternativeName>
        <fullName evidence="21">CDP-diglyceride pyrophosphorylase</fullName>
    </alternativeName>
    <alternativeName>
        <fullName evidence="23">CDP-diglyceride synthase</fullName>
    </alternativeName>
    <alternativeName>
        <fullName evidence="19">CTP:phosphatidate cytidylyltransferase</fullName>
    </alternativeName>
</protein>
<dbReference type="OrthoDB" id="9799199at2"/>